<proteinExistence type="predicted"/>
<keyword evidence="4" id="KW-1185">Reference proteome</keyword>
<evidence type="ECO:0000259" key="2">
    <source>
        <dbReference type="Pfam" id="PF19259"/>
    </source>
</evidence>
<evidence type="ECO:0000313" key="4">
    <source>
        <dbReference type="Proteomes" id="UP001188597"/>
    </source>
</evidence>
<feature type="domain" description="Ty3 transposon capsid-like protein" evidence="2">
    <location>
        <begin position="111"/>
        <end position="227"/>
    </location>
</feature>
<evidence type="ECO:0000313" key="3">
    <source>
        <dbReference type="EMBL" id="KAK3035997.1"/>
    </source>
</evidence>
<gene>
    <name evidence="3" type="ORF">RJ639_031170</name>
</gene>
<dbReference type="AlphaFoldDB" id="A0AA88WXD7"/>
<feature type="region of interest" description="Disordered" evidence="1">
    <location>
        <begin position="213"/>
        <end position="251"/>
    </location>
</feature>
<name>A0AA88WXD7_9ASTE</name>
<organism evidence="3 4">
    <name type="scientific">Escallonia herrerae</name>
    <dbReference type="NCBI Taxonomy" id="1293975"/>
    <lineage>
        <taxon>Eukaryota</taxon>
        <taxon>Viridiplantae</taxon>
        <taxon>Streptophyta</taxon>
        <taxon>Embryophyta</taxon>
        <taxon>Tracheophyta</taxon>
        <taxon>Spermatophyta</taxon>
        <taxon>Magnoliopsida</taxon>
        <taxon>eudicotyledons</taxon>
        <taxon>Gunneridae</taxon>
        <taxon>Pentapetalae</taxon>
        <taxon>asterids</taxon>
        <taxon>campanulids</taxon>
        <taxon>Escalloniales</taxon>
        <taxon>Escalloniaceae</taxon>
        <taxon>Escallonia</taxon>
    </lineage>
</organism>
<sequence>MDFETAEVLLQEGAGFLAGGGGRRFTAWSFVLGACFLGIPGSFSQENGFPEDPRRGVLGLINGDSSRDESEENDGDEDRDGVRRVVGRIGVGNVSIWAGPLKALGEAMTFQRHRYTDGCDVKTWEKFKHELQRQFYLDSIDDKPSTAEAEGSIHEYVKEYSALMLKIPEMSERQRLCFFVDGLQYWVAKELRRREPHNLASAMMIVERLGDFKQCERPRSPRHDRAKGRGDGRSKSGSPKATDDERNGDEP</sequence>
<dbReference type="Pfam" id="PF19259">
    <property type="entry name" value="Ty3_capsid"/>
    <property type="match status" value="1"/>
</dbReference>
<feature type="compositionally biased region" description="Basic and acidic residues" evidence="1">
    <location>
        <begin position="213"/>
        <end position="234"/>
    </location>
</feature>
<feature type="region of interest" description="Disordered" evidence="1">
    <location>
        <begin position="47"/>
        <end position="80"/>
    </location>
</feature>
<dbReference type="InterPro" id="IPR045358">
    <property type="entry name" value="Ty3_capsid"/>
</dbReference>
<dbReference type="Proteomes" id="UP001188597">
    <property type="component" value="Unassembled WGS sequence"/>
</dbReference>
<comment type="caution">
    <text evidence="3">The sequence shown here is derived from an EMBL/GenBank/DDBJ whole genome shotgun (WGS) entry which is preliminary data.</text>
</comment>
<protein>
    <recommendedName>
        <fullName evidence="2">Ty3 transposon capsid-like protein domain-containing protein</fullName>
    </recommendedName>
</protein>
<evidence type="ECO:0000256" key="1">
    <source>
        <dbReference type="SAM" id="MobiDB-lite"/>
    </source>
</evidence>
<feature type="compositionally biased region" description="Basic and acidic residues" evidence="1">
    <location>
        <begin position="241"/>
        <end position="251"/>
    </location>
</feature>
<feature type="compositionally biased region" description="Acidic residues" evidence="1">
    <location>
        <begin position="69"/>
        <end position="79"/>
    </location>
</feature>
<dbReference type="EMBL" id="JAVXUP010000160">
    <property type="protein sequence ID" value="KAK3035997.1"/>
    <property type="molecule type" value="Genomic_DNA"/>
</dbReference>
<accession>A0AA88WXD7</accession>
<reference evidence="3" key="1">
    <citation type="submission" date="2022-12" db="EMBL/GenBank/DDBJ databases">
        <title>Draft genome assemblies for two species of Escallonia (Escalloniales).</title>
        <authorList>
            <person name="Chanderbali A."/>
            <person name="Dervinis C."/>
            <person name="Anghel I."/>
            <person name="Soltis D."/>
            <person name="Soltis P."/>
            <person name="Zapata F."/>
        </authorList>
    </citation>
    <scope>NUCLEOTIDE SEQUENCE</scope>
    <source>
        <strain evidence="3">UCBG64.0493</strain>
        <tissue evidence="3">Leaf</tissue>
    </source>
</reference>